<keyword evidence="3" id="KW-1185">Reference proteome</keyword>
<name>A0A8J8PYT6_9EURY</name>
<evidence type="ECO:0000313" key="2">
    <source>
        <dbReference type="EMBL" id="TYL36152.1"/>
    </source>
</evidence>
<evidence type="ECO:0000313" key="3">
    <source>
        <dbReference type="Proteomes" id="UP000766904"/>
    </source>
</evidence>
<accession>A0A8J8PYT6</accession>
<gene>
    <name evidence="2" type="ORF">CV102_23690</name>
</gene>
<dbReference type="EMBL" id="PHNJ01000021">
    <property type="protein sequence ID" value="TYL36152.1"/>
    <property type="molecule type" value="Genomic_DNA"/>
</dbReference>
<protein>
    <submittedName>
        <fullName evidence="2">Transposase</fullName>
    </submittedName>
</protein>
<evidence type="ECO:0000256" key="1">
    <source>
        <dbReference type="SAM" id="MobiDB-lite"/>
    </source>
</evidence>
<comment type="caution">
    <text evidence="2">The sequence shown here is derived from an EMBL/GenBank/DDBJ whole genome shotgun (WGS) entry which is preliminary data.</text>
</comment>
<reference evidence="2" key="1">
    <citation type="submission" date="2017-11" db="EMBL/GenBank/DDBJ databases">
        <authorList>
            <person name="Kajale S.C."/>
            <person name="Sharma A."/>
        </authorList>
    </citation>
    <scope>NUCLEOTIDE SEQUENCE</scope>
    <source>
        <strain evidence="2">LS1_42</strain>
    </source>
</reference>
<feature type="region of interest" description="Disordered" evidence="1">
    <location>
        <begin position="1"/>
        <end position="50"/>
    </location>
</feature>
<dbReference type="AlphaFoldDB" id="A0A8J8PYT6"/>
<feature type="non-terminal residue" evidence="2">
    <location>
        <position position="1"/>
    </location>
</feature>
<sequence>ESVPLDKAERDDSPRDGSGCDTATTHREKSVPAQMTLTAFQESKPSASDD</sequence>
<feature type="compositionally biased region" description="Polar residues" evidence="1">
    <location>
        <begin position="33"/>
        <end position="50"/>
    </location>
</feature>
<proteinExistence type="predicted"/>
<organism evidence="2 3">
    <name type="scientific">Natronococcus pandeyae</name>
    <dbReference type="NCBI Taxonomy" id="2055836"/>
    <lineage>
        <taxon>Archaea</taxon>
        <taxon>Methanobacteriati</taxon>
        <taxon>Methanobacteriota</taxon>
        <taxon>Stenosarchaea group</taxon>
        <taxon>Halobacteria</taxon>
        <taxon>Halobacteriales</taxon>
        <taxon>Natrialbaceae</taxon>
        <taxon>Natronococcus</taxon>
    </lineage>
</organism>
<feature type="compositionally biased region" description="Basic and acidic residues" evidence="1">
    <location>
        <begin position="1"/>
        <end position="15"/>
    </location>
</feature>
<dbReference type="Proteomes" id="UP000766904">
    <property type="component" value="Unassembled WGS sequence"/>
</dbReference>